<reference evidence="1 3" key="1">
    <citation type="submission" date="2016-10" db="EMBL/GenBank/DDBJ databases">
        <title>Draft genome sequences of four alkaliphilic bacteria belonging to the Anaerobacillus genus.</title>
        <authorList>
            <person name="Bassil N.M."/>
            <person name="Lloyd J.R."/>
        </authorList>
    </citation>
    <scope>NUCLEOTIDE SEQUENCE [LARGE SCALE GENOMIC DNA]</scope>
    <source>
        <strain evidence="1 3">NB2006</strain>
    </source>
</reference>
<name>A0A1S2M8Q2_9BACI</name>
<evidence type="ECO:0000313" key="1">
    <source>
        <dbReference type="EMBL" id="OIJ20976.1"/>
    </source>
</evidence>
<dbReference type="AlphaFoldDB" id="A0A1S2M8Q2"/>
<reference evidence="2" key="4">
    <citation type="submission" date="2020-10" db="EMBL/GenBank/DDBJ databases">
        <authorList>
            <person name="Bassil N.M."/>
            <person name="Lloyd J.R."/>
        </authorList>
    </citation>
    <scope>NUCLEOTIDE SEQUENCE</scope>
    <source>
        <strain evidence="2">NB2006</strain>
    </source>
</reference>
<sequence>MKFVSYLAGEACYVAPQPLLQSETPPTAISKLPDFETPPLNPNYEFSKQLQQFLNGRKLLLQEISAPIEEIHEHYQNGFVSYHKGIVEKDGTYFCKRCGNNKRHLFASHHCSRCDEECVYCRHCITMGKVSQCSPLLSWTGPAIQYEKRSRCLQWQGTLSGGQQVASEKIVTAVRESDQIVLTSGGTTLPASKMEQLSLKQQFHNIFTSVKELITPPSHSVSEESPLFSKSKSKLLIWAV</sequence>
<protein>
    <submittedName>
        <fullName evidence="1">Uncharacterized protein</fullName>
    </submittedName>
</protein>
<reference evidence="2 3" key="2">
    <citation type="journal article" date="2017" name="Genome Announc.">
        <title>Draft Genome Sequences of Four Alkaliphilic Bacteria Belonging to the Anaerobacillus Genus.</title>
        <authorList>
            <person name="Bassil N.M."/>
            <person name="Lloyd J.R."/>
        </authorList>
    </citation>
    <scope>NUCLEOTIDE SEQUENCE [LARGE SCALE GENOMIC DNA]</scope>
    <source>
        <strain evidence="2 3">NB2006</strain>
    </source>
</reference>
<evidence type="ECO:0000313" key="3">
    <source>
        <dbReference type="Proteomes" id="UP000180175"/>
    </source>
</evidence>
<dbReference type="EMBL" id="LQXD01000061">
    <property type="protein sequence ID" value="OIJ20976.1"/>
    <property type="molecule type" value="Genomic_DNA"/>
</dbReference>
<proteinExistence type="predicted"/>
<dbReference type="Proteomes" id="UP000180175">
    <property type="component" value="Chromosome"/>
</dbReference>
<dbReference type="RefSeq" id="WP_071316409.1">
    <property type="nucleotide sequence ID" value="NZ_CP063356.2"/>
</dbReference>
<dbReference type="OrthoDB" id="2077914at2"/>
<keyword evidence="3" id="KW-1185">Reference proteome</keyword>
<gene>
    <name evidence="2" type="ORF">AWH56_005445</name>
    <name evidence="1" type="ORF">AWH56_06785</name>
</gene>
<accession>A0A1S2M8Q2</accession>
<reference evidence="2 3" key="3">
    <citation type="journal article" date="2019" name="Int. J. Syst. Evol. Microbiol.">
        <title>Anaerobacillus isosaccharinicus sp. nov., an alkaliphilic bacterium which degrades isosaccharinic acid.</title>
        <authorList>
            <person name="Bassil N.M."/>
            <person name="Lloyd J.R."/>
        </authorList>
    </citation>
    <scope>NUCLEOTIDE SEQUENCE [LARGE SCALE GENOMIC DNA]</scope>
    <source>
        <strain evidence="2 3">NB2006</strain>
    </source>
</reference>
<organism evidence="1 3">
    <name type="scientific">Anaerobacillus isosaccharinicus</name>
    <dbReference type="NCBI Taxonomy" id="1532552"/>
    <lineage>
        <taxon>Bacteria</taxon>
        <taxon>Bacillati</taxon>
        <taxon>Bacillota</taxon>
        <taxon>Bacilli</taxon>
        <taxon>Bacillales</taxon>
        <taxon>Bacillaceae</taxon>
        <taxon>Anaerobacillus</taxon>
    </lineage>
</organism>
<dbReference type="EMBL" id="CP063356">
    <property type="protein sequence ID" value="QOY37087.1"/>
    <property type="molecule type" value="Genomic_DNA"/>
</dbReference>
<dbReference type="KEGG" id="aia:AWH56_005445"/>
<evidence type="ECO:0000313" key="2">
    <source>
        <dbReference type="EMBL" id="QOY37087.1"/>
    </source>
</evidence>